<organism evidence="1 2">
    <name type="scientific">Adonisia turfae CCMR0081</name>
    <dbReference type="NCBI Taxonomy" id="2292702"/>
    <lineage>
        <taxon>Bacteria</taxon>
        <taxon>Bacillati</taxon>
        <taxon>Cyanobacteriota</taxon>
        <taxon>Adonisia</taxon>
        <taxon>Adonisia turfae</taxon>
    </lineage>
</organism>
<proteinExistence type="predicted"/>
<dbReference type="EMBL" id="QXHD01000004">
    <property type="protein sequence ID" value="NEZ59838.1"/>
    <property type="molecule type" value="Genomic_DNA"/>
</dbReference>
<dbReference type="Proteomes" id="UP000481033">
    <property type="component" value="Unassembled WGS sequence"/>
</dbReference>
<comment type="caution">
    <text evidence="1">The sequence shown here is derived from an EMBL/GenBank/DDBJ whole genome shotgun (WGS) entry which is preliminary data.</text>
</comment>
<dbReference type="RefSeq" id="WP_163702636.1">
    <property type="nucleotide sequence ID" value="NZ_QXHD01000004.1"/>
</dbReference>
<name>A0A6M0RUE7_9CYAN</name>
<sequence length="367" mass="41675">MLNSSHRSQVETVSHLGDVWAARYRPDFSALEASARSLIIGEIYQSLQAPGCRKVSEKLNDQRVVESCKLAAVRAKDFYVQFDDLDLQEITSLARLASCVYRQLLEFYQAYPAVLTVSEWELEHFPLDRLGQLFKVPNLSELSCILEPLLDRFGAQSIRSDGGKNLGFMTTQINLTNTLLLQDLDPVEQALMSPYLHFLEDHIAVPWRRLCVAAGNHRVGGPVFGVVERMLPMISDISRATYTPWSQDFPYYCGRRGRLDNPDVRHSSLRDFNMFQVYLWLSFLQSNSKVIVEELVPLCRVVYGQIGISWEMTMQGTKLLIDKLLSCLEPHELSLVSPFASNMINAFIDSSAVDVTPISALRYPLFR</sequence>
<gene>
    <name evidence="1" type="ORF">DXZ20_30190</name>
</gene>
<evidence type="ECO:0000313" key="2">
    <source>
        <dbReference type="Proteomes" id="UP000481033"/>
    </source>
</evidence>
<dbReference type="AlphaFoldDB" id="A0A6M0RUE7"/>
<accession>A0A6M0RUE7</accession>
<evidence type="ECO:0000313" key="1">
    <source>
        <dbReference type="EMBL" id="NEZ59838.1"/>
    </source>
</evidence>
<keyword evidence="2" id="KW-1185">Reference proteome</keyword>
<protein>
    <submittedName>
        <fullName evidence="1">Uncharacterized protein</fullName>
    </submittedName>
</protein>
<reference evidence="1 2" key="1">
    <citation type="journal article" date="2020" name="Microb. Ecol.">
        <title>Ecogenomics of the Marine Benthic Filamentous Cyanobacterium Adonisia.</title>
        <authorList>
            <person name="Walter J.M."/>
            <person name="Coutinho F.H."/>
            <person name="Leomil L."/>
            <person name="Hargreaves P.I."/>
            <person name="Campeao M.E."/>
            <person name="Vieira V.V."/>
            <person name="Silva B.S."/>
            <person name="Fistarol G.O."/>
            <person name="Salomon P.S."/>
            <person name="Sawabe T."/>
            <person name="Mino S."/>
            <person name="Hosokawa M."/>
            <person name="Miyashita H."/>
            <person name="Maruyama F."/>
            <person name="van Verk M.C."/>
            <person name="Dutilh B.E."/>
            <person name="Thompson C.C."/>
            <person name="Thompson F.L."/>
        </authorList>
    </citation>
    <scope>NUCLEOTIDE SEQUENCE [LARGE SCALE GENOMIC DNA]</scope>
    <source>
        <strain evidence="1 2">CCMR0081</strain>
    </source>
</reference>